<protein>
    <recommendedName>
        <fullName evidence="5">Serine protease</fullName>
    </recommendedName>
</protein>
<dbReference type="InterPro" id="IPR009003">
    <property type="entry name" value="Peptidase_S1_PA"/>
</dbReference>
<evidence type="ECO:0000313" key="1">
    <source>
        <dbReference type="EMBL" id="ANP50379.1"/>
    </source>
</evidence>
<dbReference type="Proteomes" id="UP000092659">
    <property type="component" value="Chromosome"/>
</dbReference>
<reference evidence="2 4" key="2">
    <citation type="submission" date="2021-03" db="EMBL/GenBank/DDBJ databases">
        <title>Genomic Encyclopedia of Type Strains, Phase IV (KMG-IV): sequencing the most valuable type-strain genomes for metagenomic binning, comparative biology and taxonomic classification.</title>
        <authorList>
            <person name="Goeker M."/>
        </authorList>
    </citation>
    <scope>NUCLEOTIDE SEQUENCE [LARGE SCALE GENOMIC DNA]</scope>
    <source>
        <strain evidence="2 4">DSM 40499</strain>
    </source>
</reference>
<dbReference type="AlphaFoldDB" id="A0A1B1AUW7"/>
<dbReference type="STRING" id="68214.AVL59_12785"/>
<evidence type="ECO:0000313" key="3">
    <source>
        <dbReference type="Proteomes" id="UP000092659"/>
    </source>
</evidence>
<evidence type="ECO:0000313" key="4">
    <source>
        <dbReference type="Proteomes" id="UP001519309"/>
    </source>
</evidence>
<organism evidence="1 3">
    <name type="scientific">Streptomyces griseochromogenes</name>
    <dbReference type="NCBI Taxonomy" id="68214"/>
    <lineage>
        <taxon>Bacteria</taxon>
        <taxon>Bacillati</taxon>
        <taxon>Actinomycetota</taxon>
        <taxon>Actinomycetes</taxon>
        <taxon>Kitasatosporales</taxon>
        <taxon>Streptomycetaceae</taxon>
        <taxon>Streptomyces</taxon>
    </lineage>
</organism>
<dbReference type="Proteomes" id="UP001519309">
    <property type="component" value="Unassembled WGS sequence"/>
</dbReference>
<dbReference type="SUPFAM" id="SSF50494">
    <property type="entry name" value="Trypsin-like serine proteases"/>
    <property type="match status" value="1"/>
</dbReference>
<dbReference type="RefSeq" id="WP_067302989.1">
    <property type="nucleotide sequence ID" value="NZ_CP016279.1"/>
</dbReference>
<evidence type="ECO:0000313" key="2">
    <source>
        <dbReference type="EMBL" id="MBP2047933.1"/>
    </source>
</evidence>
<dbReference type="EMBL" id="CP016279">
    <property type="protein sequence ID" value="ANP50379.1"/>
    <property type="molecule type" value="Genomic_DNA"/>
</dbReference>
<reference evidence="1 3" key="1">
    <citation type="submission" date="2016-06" db="EMBL/GenBank/DDBJ databases">
        <title>Complete genome sequence of Streptomyces griseochromogenes ATCC 14511, the Blasticidin S producer.</title>
        <authorList>
            <person name="Wu L."/>
        </authorList>
    </citation>
    <scope>NUCLEOTIDE SEQUENCE [LARGE SCALE GENOMIC DNA]</scope>
    <source>
        <strain evidence="1 3">ATCC 14511</strain>
    </source>
</reference>
<evidence type="ECO:0008006" key="5">
    <source>
        <dbReference type="Google" id="ProtNLM"/>
    </source>
</evidence>
<dbReference type="OrthoDB" id="3330134at2"/>
<accession>A0A1B1AUW7</accession>
<name>A0A1B1AUW7_9ACTN</name>
<dbReference type="Pfam" id="PF13365">
    <property type="entry name" value="Trypsin_2"/>
    <property type="match status" value="1"/>
</dbReference>
<dbReference type="KEGG" id="sgs:AVL59_12785"/>
<keyword evidence="4" id="KW-1185">Reference proteome</keyword>
<gene>
    <name evidence="1" type="ORF">AVL59_12785</name>
    <name evidence="2" type="ORF">J2Z21_000857</name>
</gene>
<dbReference type="EMBL" id="JAGGLP010000002">
    <property type="protein sequence ID" value="MBP2047933.1"/>
    <property type="molecule type" value="Genomic_DNA"/>
</dbReference>
<sequence length="563" mass="61587">MTRTGERAVKSRLRTPPWIARIEEPDGRVLGAGVLLAPDRVLTAAHVVGPGRSYVIHFVGVPGVPGVAATAVADEHVPQREDAFGDRSGDLALLRLARPLPAEHATRLYRLASPHGPVSMYGFPAGDDGGRWHGATLVAARGRDNQVQLRPQTPDERAEPGFSGAGVVDHATDEVIGIVLSVDEGPGSVFSYMSPTETILSHLPQIAAWTEGAEAVDPALRTGATDAAGRLDVSFATELACWFRGEGWPVLVTVVPARSGRDWTLTRAITLADRELRTRHNTSAFSHDPPETVPPAGGHDLALDVRGMTVHQVLDRIAGRLGIRGDPRPEQLDALRVPLAAVVVGVDQAAEPDALLGLLDRLAQQGARLLLVFRRRGGRAAHAAESFVRRPLHDRWVQLGHELDRIVDELGPALDERRDRVLPDPGTRPLLEQAEAGVRRTRMLRAWVAHTPEGEREPRRADLMFTFEDAAERRRQRLEQALSALDARTRRREELLGRVSAEWPLCRERAAAQGDRVMEAYQLYERALALLRQTPCDVDRAERAVDRFIGFCSGTASWTEGAP</sequence>
<proteinExistence type="predicted"/>
<dbReference type="Gene3D" id="2.40.10.120">
    <property type="match status" value="1"/>
</dbReference>